<evidence type="ECO:0000256" key="5">
    <source>
        <dbReference type="ARBA" id="ARBA00023065"/>
    </source>
</evidence>
<feature type="region of interest" description="Disordered" evidence="9">
    <location>
        <begin position="692"/>
        <end position="741"/>
    </location>
</feature>
<feature type="transmembrane region" description="Helical" evidence="10">
    <location>
        <begin position="234"/>
        <end position="254"/>
    </location>
</feature>
<feature type="transmembrane region" description="Helical" evidence="10">
    <location>
        <begin position="117"/>
        <end position="140"/>
    </location>
</feature>
<feature type="transmembrane region" description="Helical" evidence="10">
    <location>
        <begin position="395"/>
        <end position="412"/>
    </location>
</feature>
<proteinExistence type="inferred from homology"/>
<dbReference type="Pfam" id="PF07885">
    <property type="entry name" value="Ion_trans_2"/>
    <property type="match status" value="2"/>
</dbReference>
<dbReference type="FunFam" id="1.10.287.70:FF:000182">
    <property type="entry name" value="Outward-rectifier potassium channel TOK1"/>
    <property type="match status" value="1"/>
</dbReference>
<comment type="caution">
    <text evidence="12">The sequence shown here is derived from an EMBL/GenBank/DDBJ whole genome shotgun (WGS) entry which is preliminary data.</text>
</comment>
<dbReference type="InterPro" id="IPR013099">
    <property type="entry name" value="K_chnl_dom"/>
</dbReference>
<feature type="transmembrane region" description="Helical" evidence="10">
    <location>
        <begin position="424"/>
        <end position="444"/>
    </location>
</feature>
<feature type="compositionally biased region" description="Basic and acidic residues" evidence="9">
    <location>
        <begin position="705"/>
        <end position="725"/>
    </location>
</feature>
<keyword evidence="5 8" id="KW-0406">Ion transport</keyword>
<keyword evidence="7 8" id="KW-0407">Ion channel</keyword>
<keyword evidence="2 8" id="KW-0813">Transport</keyword>
<comment type="subcellular location">
    <subcellularLocation>
        <location evidence="1">Membrane</location>
        <topology evidence="1">Multi-pass membrane protein</topology>
    </subcellularLocation>
</comment>
<dbReference type="Proteomes" id="UP000275385">
    <property type="component" value="Unassembled WGS sequence"/>
</dbReference>
<evidence type="ECO:0000256" key="3">
    <source>
        <dbReference type="ARBA" id="ARBA00022692"/>
    </source>
</evidence>
<dbReference type="GO" id="GO:0030322">
    <property type="term" value="P:stabilization of membrane potential"/>
    <property type="evidence" value="ECO:0007669"/>
    <property type="project" value="TreeGrafter"/>
</dbReference>
<feature type="transmembrane region" description="Helical" evidence="10">
    <location>
        <begin position="161"/>
        <end position="184"/>
    </location>
</feature>
<feature type="compositionally biased region" description="Basic and acidic residues" evidence="9">
    <location>
        <begin position="759"/>
        <end position="776"/>
    </location>
</feature>
<name>A0A420YLB3_9PEZI</name>
<feature type="transmembrane region" description="Helical" evidence="10">
    <location>
        <begin position="362"/>
        <end position="383"/>
    </location>
</feature>
<dbReference type="AlphaFoldDB" id="A0A420YLB3"/>
<evidence type="ECO:0000256" key="2">
    <source>
        <dbReference type="ARBA" id="ARBA00022448"/>
    </source>
</evidence>
<dbReference type="GO" id="GO:0022841">
    <property type="term" value="F:potassium ion leak channel activity"/>
    <property type="evidence" value="ECO:0007669"/>
    <property type="project" value="TreeGrafter"/>
</dbReference>
<evidence type="ECO:0000256" key="9">
    <source>
        <dbReference type="SAM" id="MobiDB-lite"/>
    </source>
</evidence>
<feature type="compositionally biased region" description="Basic and acidic residues" evidence="9">
    <location>
        <begin position="522"/>
        <end position="570"/>
    </location>
</feature>
<evidence type="ECO:0000256" key="7">
    <source>
        <dbReference type="ARBA" id="ARBA00023303"/>
    </source>
</evidence>
<evidence type="ECO:0000256" key="6">
    <source>
        <dbReference type="ARBA" id="ARBA00023136"/>
    </source>
</evidence>
<dbReference type="GO" id="GO:0015271">
    <property type="term" value="F:outward rectifier potassium channel activity"/>
    <property type="evidence" value="ECO:0007669"/>
    <property type="project" value="TreeGrafter"/>
</dbReference>
<dbReference type="SUPFAM" id="SSF81324">
    <property type="entry name" value="Voltage-gated potassium channels"/>
    <property type="match status" value="2"/>
</dbReference>
<evidence type="ECO:0000313" key="12">
    <source>
        <dbReference type="EMBL" id="RKU48687.1"/>
    </source>
</evidence>
<feature type="region of interest" description="Disordered" evidence="9">
    <location>
        <begin position="759"/>
        <end position="819"/>
    </location>
</feature>
<dbReference type="STRING" id="177199.A0A420YLB3"/>
<dbReference type="PANTHER" id="PTHR11003">
    <property type="entry name" value="POTASSIUM CHANNEL, SUBFAMILY K"/>
    <property type="match status" value="1"/>
</dbReference>
<evidence type="ECO:0000259" key="11">
    <source>
        <dbReference type="Pfam" id="PF07885"/>
    </source>
</evidence>
<comment type="similarity">
    <text evidence="8">Belongs to the two pore domain potassium channel (TC 1.A.1.8) family.</text>
</comment>
<evidence type="ECO:0000256" key="4">
    <source>
        <dbReference type="ARBA" id="ARBA00022989"/>
    </source>
</evidence>
<evidence type="ECO:0000256" key="1">
    <source>
        <dbReference type="ARBA" id="ARBA00004141"/>
    </source>
</evidence>
<dbReference type="GO" id="GO:0005886">
    <property type="term" value="C:plasma membrane"/>
    <property type="evidence" value="ECO:0007669"/>
    <property type="project" value="TreeGrafter"/>
</dbReference>
<feature type="compositionally biased region" description="Basic and acidic residues" evidence="9">
    <location>
        <begin position="784"/>
        <end position="811"/>
    </location>
</feature>
<reference evidence="12 13" key="1">
    <citation type="submission" date="2018-08" db="EMBL/GenBank/DDBJ databases">
        <title>Draft genome of the lignicolous fungus Coniochaeta pulveracea.</title>
        <authorList>
            <person name="Borstlap C.J."/>
            <person name="De Witt R.N."/>
            <person name="Botha A."/>
            <person name="Volschenk H."/>
        </authorList>
    </citation>
    <scope>NUCLEOTIDE SEQUENCE [LARGE SCALE GENOMIC DNA]</scope>
    <source>
        <strain evidence="12 13">CAB683</strain>
    </source>
</reference>
<feature type="transmembrane region" description="Helical" evidence="10">
    <location>
        <begin position="204"/>
        <end position="222"/>
    </location>
</feature>
<feature type="domain" description="Potassium channel" evidence="11">
    <location>
        <begin position="372"/>
        <end position="448"/>
    </location>
</feature>
<evidence type="ECO:0000256" key="10">
    <source>
        <dbReference type="SAM" id="Phobius"/>
    </source>
</evidence>
<keyword evidence="13" id="KW-1185">Reference proteome</keyword>
<accession>A0A420YLB3</accession>
<gene>
    <name evidence="12" type="primary">TOK1</name>
    <name evidence="12" type="ORF">DL546_009511</name>
</gene>
<organism evidence="12 13">
    <name type="scientific">Coniochaeta pulveracea</name>
    <dbReference type="NCBI Taxonomy" id="177199"/>
    <lineage>
        <taxon>Eukaryota</taxon>
        <taxon>Fungi</taxon>
        <taxon>Dikarya</taxon>
        <taxon>Ascomycota</taxon>
        <taxon>Pezizomycotina</taxon>
        <taxon>Sordariomycetes</taxon>
        <taxon>Sordariomycetidae</taxon>
        <taxon>Coniochaetales</taxon>
        <taxon>Coniochaetaceae</taxon>
        <taxon>Coniochaeta</taxon>
    </lineage>
</organism>
<evidence type="ECO:0000256" key="8">
    <source>
        <dbReference type="RuleBase" id="RU003857"/>
    </source>
</evidence>
<dbReference type="FunFam" id="1.10.287.70:FF:000170">
    <property type="entry name" value="Outward-rectifier potassium channel TOK1"/>
    <property type="match status" value="1"/>
</dbReference>
<dbReference type="PANTHER" id="PTHR11003:SF301">
    <property type="entry name" value="POTASSIUM CHANNEL PROTEIN"/>
    <property type="match status" value="1"/>
</dbReference>
<protein>
    <submittedName>
        <fullName evidence="12">Potassium channel</fullName>
    </submittedName>
</protein>
<feature type="domain" description="Potassium channel" evidence="11">
    <location>
        <begin position="211"/>
        <end position="282"/>
    </location>
</feature>
<keyword evidence="4 10" id="KW-1133">Transmembrane helix</keyword>
<keyword evidence="6 10" id="KW-0472">Membrane</keyword>
<feature type="transmembrane region" description="Helical" evidence="10">
    <location>
        <begin position="45"/>
        <end position="69"/>
    </location>
</feature>
<dbReference type="PRINTS" id="PR01333">
    <property type="entry name" value="2POREKCHANEL"/>
</dbReference>
<feature type="transmembrane region" description="Helical" evidence="10">
    <location>
        <begin position="90"/>
        <end position="111"/>
    </location>
</feature>
<evidence type="ECO:0000313" key="13">
    <source>
        <dbReference type="Proteomes" id="UP000275385"/>
    </source>
</evidence>
<dbReference type="InterPro" id="IPR003280">
    <property type="entry name" value="2pore_dom_K_chnl"/>
</dbReference>
<feature type="compositionally biased region" description="Basic residues" evidence="9">
    <location>
        <begin position="695"/>
        <end position="704"/>
    </location>
</feature>
<dbReference type="OrthoDB" id="297496at2759"/>
<feature type="region of interest" description="Disordered" evidence="9">
    <location>
        <begin position="491"/>
        <end position="607"/>
    </location>
</feature>
<feature type="transmembrane region" description="Helical" evidence="10">
    <location>
        <begin position="260"/>
        <end position="283"/>
    </location>
</feature>
<sequence length="819" mass="92710">MDDSAGQNIDAHIQALEGEPQKLLDSMGNDEAHLEPSRWFFASSLFPMIAGTLGPVASAFSICALVRPWRQHYPPGSDIQLAEFIPDPEWLLAINGIQLAIAVAANMALLLNMTKRLRFMIAQPVTILGWYISALLLIILEAVAAKHLTLEPADEYVWSQAFYYGIYAAILYFLDASLMVITFWGAYTDHYEKDFLLTPSQRTLMLQTISFLVYLLVGALVFSKTEGWNYLDAVYWADVTLFTVGFGDFHPLSIVGRALLLPYALIGVISLGLVIGSIRSLLLDRGKRRVDARMIEKSRRRLLRQLTKKGKDDLLEPIPETPSTDTSVQNRNDTGLTEFERREKEFNLMRKVQHKSARRRRWMAMGTSTGVWLLLWLLGAYIFQQCEEPYQHWSYFDGVYLCFVSLTTIGFGDITPISNPGKSFFVFWSLLALPTMTVLISNAGDTVVKGVRDVTDQLATITILPGEQGFRMELKRVLKLISGGRLFTEDITEDPPGFLGQSQPRNGEDTDSEDEDTALGHTGRERDQADLNAERGGTRKADKERHDRRDAKQEEYNAMHKKRAMSEAEHGSSSFQDLRKRYTRKHSQSSSSLRDGQGSPASSKRAHSIHHAYTEPNKDQGGLARLKRTYSVARRDLPKDIPSNKHEYHVMLIEEIARVTRHMKSQPPRKYSFAEWAWYLKLIGEDEANAETHRKAQPHIHAKKNGGEKEERDTKDENGSHEGEKQQWSWVGSKSPLMGSQEEAEWILEKLTEKLAEELRGVTADGKGDGRNRAGNEDGEIDDESRREDAEKSNKARMSRDDRDDKKDRAGEQQGRASL</sequence>
<dbReference type="Gene3D" id="1.10.287.70">
    <property type="match status" value="2"/>
</dbReference>
<feature type="compositionally biased region" description="Polar residues" evidence="9">
    <location>
        <begin position="588"/>
        <end position="602"/>
    </location>
</feature>
<keyword evidence="3 8" id="KW-0812">Transmembrane</keyword>
<dbReference type="EMBL" id="QVQW01000004">
    <property type="protein sequence ID" value="RKU48687.1"/>
    <property type="molecule type" value="Genomic_DNA"/>
</dbReference>